<dbReference type="EMBL" id="JBHSFN010000002">
    <property type="protein sequence ID" value="MFC4585544.1"/>
    <property type="molecule type" value="Genomic_DNA"/>
</dbReference>
<feature type="transmembrane region" description="Helical" evidence="7">
    <location>
        <begin position="95"/>
        <end position="120"/>
    </location>
</feature>
<dbReference type="RefSeq" id="WP_262847390.1">
    <property type="nucleotide sequence ID" value="NZ_JANZYP010000062.1"/>
</dbReference>
<evidence type="ECO:0000256" key="2">
    <source>
        <dbReference type="ARBA" id="ARBA00022475"/>
    </source>
</evidence>
<feature type="transmembrane region" description="Helical" evidence="7">
    <location>
        <begin position="324"/>
        <end position="344"/>
    </location>
</feature>
<evidence type="ECO:0000256" key="3">
    <source>
        <dbReference type="ARBA" id="ARBA00022692"/>
    </source>
</evidence>
<keyword evidence="3 7" id="KW-0812">Transmembrane</keyword>
<evidence type="ECO:0000256" key="7">
    <source>
        <dbReference type="SAM" id="Phobius"/>
    </source>
</evidence>
<keyword evidence="5 7" id="KW-0472">Membrane</keyword>
<dbReference type="InterPro" id="IPR011701">
    <property type="entry name" value="MFS"/>
</dbReference>
<dbReference type="Proteomes" id="UP001595891">
    <property type="component" value="Unassembled WGS sequence"/>
</dbReference>
<feature type="transmembrane region" description="Helical" evidence="7">
    <location>
        <begin position="300"/>
        <end position="318"/>
    </location>
</feature>
<feature type="transmembrane region" description="Helical" evidence="7">
    <location>
        <begin position="21"/>
        <end position="42"/>
    </location>
</feature>
<dbReference type="PANTHER" id="PTHR23513:SF11">
    <property type="entry name" value="STAPHYLOFERRIN A TRANSPORTER"/>
    <property type="match status" value="1"/>
</dbReference>
<reference evidence="9" key="1">
    <citation type="journal article" date="2019" name="Int. J. Syst. Evol. Microbiol.">
        <title>The Global Catalogue of Microorganisms (GCM) 10K type strain sequencing project: providing services to taxonomists for standard genome sequencing and annotation.</title>
        <authorList>
            <consortium name="The Broad Institute Genomics Platform"/>
            <consortium name="The Broad Institute Genome Sequencing Center for Infectious Disease"/>
            <person name="Wu L."/>
            <person name="Ma J."/>
        </authorList>
    </citation>
    <scope>NUCLEOTIDE SEQUENCE [LARGE SCALE GENOMIC DNA]</scope>
    <source>
        <strain evidence="9">CCUG 49560</strain>
    </source>
</reference>
<accession>A0ABV9E986</accession>
<keyword evidence="9" id="KW-1185">Reference proteome</keyword>
<comment type="subcellular location">
    <subcellularLocation>
        <location evidence="1">Cell membrane</location>
        <topology evidence="1">Multi-pass membrane protein</topology>
    </subcellularLocation>
</comment>
<evidence type="ECO:0000256" key="5">
    <source>
        <dbReference type="ARBA" id="ARBA00023136"/>
    </source>
</evidence>
<evidence type="ECO:0000313" key="9">
    <source>
        <dbReference type="Proteomes" id="UP001595891"/>
    </source>
</evidence>
<feature type="transmembrane region" description="Helical" evidence="7">
    <location>
        <begin position="356"/>
        <end position="376"/>
    </location>
</feature>
<feature type="region of interest" description="Disordered" evidence="6">
    <location>
        <begin position="419"/>
        <end position="442"/>
    </location>
</feature>
<dbReference type="SUPFAM" id="SSF103473">
    <property type="entry name" value="MFS general substrate transporter"/>
    <property type="match status" value="1"/>
</dbReference>
<proteinExistence type="predicted"/>
<protein>
    <submittedName>
        <fullName evidence="8">MFS transporter</fullName>
    </submittedName>
</protein>
<feature type="transmembrane region" description="Helical" evidence="7">
    <location>
        <begin position="235"/>
        <end position="257"/>
    </location>
</feature>
<feature type="transmembrane region" description="Helical" evidence="7">
    <location>
        <begin position="396"/>
        <end position="416"/>
    </location>
</feature>
<evidence type="ECO:0000313" key="8">
    <source>
        <dbReference type="EMBL" id="MFC4585544.1"/>
    </source>
</evidence>
<feature type="transmembrane region" description="Helical" evidence="7">
    <location>
        <begin position="54"/>
        <end position="74"/>
    </location>
</feature>
<dbReference type="Pfam" id="PF07690">
    <property type="entry name" value="MFS_1"/>
    <property type="match status" value="1"/>
</dbReference>
<comment type="caution">
    <text evidence="8">The sequence shown here is derived from an EMBL/GenBank/DDBJ whole genome shotgun (WGS) entry which is preliminary data.</text>
</comment>
<dbReference type="InterPro" id="IPR036259">
    <property type="entry name" value="MFS_trans_sf"/>
</dbReference>
<evidence type="ECO:0000256" key="6">
    <source>
        <dbReference type="SAM" id="MobiDB-lite"/>
    </source>
</evidence>
<gene>
    <name evidence="8" type="ORF">ACFO8L_05650</name>
</gene>
<keyword evidence="4 7" id="KW-1133">Transmembrane helix</keyword>
<dbReference type="CDD" id="cd06173">
    <property type="entry name" value="MFS_MefA_like"/>
    <property type="match status" value="1"/>
</dbReference>
<keyword evidence="2" id="KW-1003">Cell membrane</keyword>
<name>A0ABV9E986_9ACTN</name>
<sequence>MTRKWTRRVAALSHRDLRLFFIGEATSMLGSSMATLAVAFAVLDGGGGQTELGYTMAARIVPMVVFLLVGGVVADRLGPRRVMLASDVLRFATQSVLAVTLLTGRPSTWVFVVLVAIWGAGEAFYAPARGALVPRVAAGGASGEAGLQDANALVGLAQSTASVAGPAIAGVAVAVAGPGFVVALDAGTYAVSVVALALLRLPGDARPHRLPPDGTRARGVRAVWEGWVEFRGRTWLWVTTLQFALFNMLVWAPFLVLGPVVAHERLGGAGAWGVIMACYGAGAVAGGLAMMGGRTPRRPLVVATVATFGWALPSGAIAAGLPTAPIACAALVAGVGSAVCGALYSTTNQRHVPPEVIARITSLTTVGAFVLGPAGLAAAGPVASVVGTATLLGLGAVWQVAASSVVLAVPGVRHLASVPGERRRPMTRPAPATRDASSTSGP</sequence>
<organism evidence="8 9">
    <name type="scientific">Sphaerisporangium corydalis</name>
    <dbReference type="NCBI Taxonomy" id="1441875"/>
    <lineage>
        <taxon>Bacteria</taxon>
        <taxon>Bacillati</taxon>
        <taxon>Actinomycetota</taxon>
        <taxon>Actinomycetes</taxon>
        <taxon>Streptosporangiales</taxon>
        <taxon>Streptosporangiaceae</taxon>
        <taxon>Sphaerisporangium</taxon>
    </lineage>
</organism>
<feature type="transmembrane region" description="Helical" evidence="7">
    <location>
        <begin position="269"/>
        <end position="288"/>
    </location>
</feature>
<dbReference type="PANTHER" id="PTHR23513">
    <property type="entry name" value="INTEGRAL MEMBRANE EFFLUX PROTEIN-RELATED"/>
    <property type="match status" value="1"/>
</dbReference>
<dbReference type="Gene3D" id="1.20.1250.20">
    <property type="entry name" value="MFS general substrate transporter like domains"/>
    <property type="match status" value="1"/>
</dbReference>
<evidence type="ECO:0000256" key="4">
    <source>
        <dbReference type="ARBA" id="ARBA00022989"/>
    </source>
</evidence>
<evidence type="ECO:0000256" key="1">
    <source>
        <dbReference type="ARBA" id="ARBA00004651"/>
    </source>
</evidence>